<evidence type="ECO:0000256" key="5">
    <source>
        <dbReference type="ARBA" id="ARBA00022692"/>
    </source>
</evidence>
<keyword evidence="6 18" id="KW-0479">Metal-binding</keyword>
<keyword evidence="10 18" id="KW-0067">ATP-binding</keyword>
<dbReference type="Pfam" id="PF00702">
    <property type="entry name" value="Hydrolase"/>
    <property type="match status" value="1"/>
</dbReference>
<dbReference type="CDD" id="cd02094">
    <property type="entry name" value="P-type_ATPase_Cu-like"/>
    <property type="match status" value="1"/>
</dbReference>
<dbReference type="Pfam" id="PF00122">
    <property type="entry name" value="E1-E2_ATPase"/>
    <property type="match status" value="1"/>
</dbReference>
<dbReference type="NCBIfam" id="TIGR01494">
    <property type="entry name" value="ATPase_P-type"/>
    <property type="match status" value="3"/>
</dbReference>
<dbReference type="NCBIfam" id="TIGR00003">
    <property type="entry name" value="copper ion binding protein"/>
    <property type="match status" value="3"/>
</dbReference>
<feature type="transmembrane region" description="Helical" evidence="18">
    <location>
        <begin position="1156"/>
        <end position="1179"/>
    </location>
</feature>
<keyword evidence="5 18" id="KW-0812">Transmembrane</keyword>
<proteinExistence type="inferred from homology"/>
<protein>
    <recommendedName>
        <fullName evidence="3">P-type Cu(+) transporter</fullName>
        <ecNumber evidence="3">7.2.2.8</ecNumber>
    </recommendedName>
    <alternativeName>
        <fullName evidence="17">Cu(2+)-ATPase</fullName>
    </alternativeName>
</protein>
<dbReference type="Gene3D" id="2.70.150.10">
    <property type="entry name" value="Calcium-transporting ATPase, cytoplasmic transduction domain A"/>
    <property type="match status" value="1"/>
</dbReference>
<evidence type="ECO:0000256" key="11">
    <source>
        <dbReference type="ARBA" id="ARBA00022842"/>
    </source>
</evidence>
<dbReference type="GO" id="GO:0043682">
    <property type="term" value="F:P-type divalent copper transporter activity"/>
    <property type="evidence" value="ECO:0007669"/>
    <property type="project" value="TreeGrafter"/>
</dbReference>
<dbReference type="InterPro" id="IPR036163">
    <property type="entry name" value="HMA_dom_sf"/>
</dbReference>
<dbReference type="SFLD" id="SFLDF00027">
    <property type="entry name" value="p-type_atpase"/>
    <property type="match status" value="1"/>
</dbReference>
<dbReference type="CDD" id="cd00371">
    <property type="entry name" value="HMA"/>
    <property type="match status" value="4"/>
</dbReference>
<evidence type="ECO:0000256" key="16">
    <source>
        <dbReference type="ARBA" id="ARBA00023136"/>
    </source>
</evidence>
<feature type="transmembrane region" description="Helical" evidence="18">
    <location>
        <begin position="551"/>
        <end position="576"/>
    </location>
</feature>
<feature type="region of interest" description="Disordered" evidence="19">
    <location>
        <begin position="1358"/>
        <end position="1377"/>
    </location>
</feature>
<accession>A0A2T9Z083</accession>
<dbReference type="InterPro" id="IPR059000">
    <property type="entry name" value="ATPase_P-type_domA"/>
</dbReference>
<evidence type="ECO:0000256" key="1">
    <source>
        <dbReference type="ARBA" id="ARBA00004127"/>
    </source>
</evidence>
<dbReference type="Proteomes" id="UP000245699">
    <property type="component" value="Unassembled WGS sequence"/>
</dbReference>
<dbReference type="SUPFAM" id="SSF55008">
    <property type="entry name" value="HMA, heavy metal-associated domain"/>
    <property type="match status" value="5"/>
</dbReference>
<dbReference type="SFLD" id="SFLDS00003">
    <property type="entry name" value="Haloacid_Dehalogenase"/>
    <property type="match status" value="1"/>
</dbReference>
<evidence type="ECO:0000256" key="4">
    <source>
        <dbReference type="ARBA" id="ARBA00022448"/>
    </source>
</evidence>
<dbReference type="GO" id="GO:0005524">
    <property type="term" value="F:ATP binding"/>
    <property type="evidence" value="ECO:0007669"/>
    <property type="project" value="UniProtKB-UniRule"/>
</dbReference>
<sequence>MKTVSLSIQGMTCKSCVNAVNKALDNINDVISCSVDLQKGFALVKVSDSNEFVVSSILSSIEDCGFDVQILSTDFDSHNTSNEKQTSQPLASQNTAESEAWIDIVGMTCNSCVRSIENTLKSTPGISYVKVYLENNNANVKYIPSQYSIDKIITSIEDCGFDAKVSSNTLENLQTTKFWSCKVQDLHSKELAKIVSRNIKTLEGVTLVDIDILTGIVNITYNPNTDEVVDIVAKIEECGVAVLSENTDNLATEFSTDQSISGDEKDFKSSTRHPISMWKNIQKTNKESCSTVTLQKEERIALIDIKGMTCASCVNAIETGLKKLQFISEVNVNLLAQQAKIKYESSISMSNIFVEEIENLGFDATENSDEQVSKTEYATNGENISDNMTKAYLQIYGMTCSSCVNSIENGLNRLQGVESALVNLAMQNAVVRYDKTILGIRDITTKIEELGFDVVVGSKVGSAQVQSLQRTEEILMWKKSAIISLWLGIPVLIIAKLLPNFQWTKGIVMTRIVKGMPLGTTLELILTTILMFTSGTQFFKRSYKALKGGHATMDVLVATGAGLSYVFSLFMFSWSVIRKQHAKAHCFFEAAAMLITFVSGGRYLENMAKGSASTALAKLMTLTPSRAMLVERDENGQVTNERYIATELIQIGDELRVFPGERIAADGIIIEGSTEVDESTVTGEAVPVSKRIGSQLVAGTVNTTGSITMKCNQVGSDTTLAQIVRLVEDAQVGKTPIQLFADKVSHYFVPTVLLLALLTFICWMLISRLPDSYKPKLFMDHVEKTGSYFVVSLQIAVAVVIVSCPCALGLSTPTAVMVGTGVGAQMGILIKGGDALETTQKVSTVIFDKTGTLTKGELDISDIVIDRSWKKEMFLAVVGAAESRSEHSLGKSIHKHCESVLGNNVIQSTTETLDFRALTGMGIRCKVGIMPRASFFDPKLPKQLSILVGNLRLMEISNVEIPKYALKAIEKYETVGCTVLLVSIENIFAGLLALADVLRPESLPTVHTLKSMGIHVVMVTGDQPRTARYIAKKCGIDTVYAGISPSGKQEIVSYLQTQPPRYTNRSWFSSIFNKIFRKRSAGQYQALGGTSCVAMVGDGINDSPALAAADVGIAICSGTHVAMEAASMVLMRKDISDVVAALDLSRTIFRRIKYNYFWACLYNFMGIPVAMGFLIPYGIELPPVFASAAMMLSSLSVMSSSLLLKLYRKPFCRAPPSMSDCEPKVMDINDININHQSLILNGVPCSPTLTDMTRISSYGSPLSDITFTTPSETPKSQSLYLDTHGSRYSRFQNGTFDKSRSHLEFVMQEAVLESSPQPVLFSPSNTPKYENMTYINNDMYLNSTYGLNVDGSKLSKSRSLVHNSKSGSVSPGSSFTSNLRQQALHNSLLESGLANSFDTRDNLSSNFTRGHDSTQRSGTHGSTSPLLQQENYDLQRESSVELLPTKFSSMSKTFNYQ</sequence>
<evidence type="ECO:0000259" key="20">
    <source>
        <dbReference type="PROSITE" id="PS50846"/>
    </source>
</evidence>
<evidence type="ECO:0000256" key="8">
    <source>
        <dbReference type="ARBA" id="ARBA00022741"/>
    </source>
</evidence>
<dbReference type="GO" id="GO:0012505">
    <property type="term" value="C:endomembrane system"/>
    <property type="evidence" value="ECO:0007669"/>
    <property type="project" value="UniProtKB-SubCell"/>
</dbReference>
<feature type="domain" description="HMA" evidence="20">
    <location>
        <begin position="98"/>
        <end position="164"/>
    </location>
</feature>
<dbReference type="InterPro" id="IPR006122">
    <property type="entry name" value="HMA_Cu_ion-bd"/>
</dbReference>
<feature type="transmembrane region" description="Helical" evidence="18">
    <location>
        <begin position="480"/>
        <end position="498"/>
    </location>
</feature>
<feature type="transmembrane region" description="Helical" evidence="18">
    <location>
        <begin position="747"/>
        <end position="766"/>
    </location>
</feature>
<evidence type="ECO:0000256" key="2">
    <source>
        <dbReference type="ARBA" id="ARBA00006024"/>
    </source>
</evidence>
<dbReference type="Pfam" id="PF00403">
    <property type="entry name" value="HMA"/>
    <property type="match status" value="5"/>
</dbReference>
<keyword evidence="14" id="KW-0186">Copper</keyword>
<dbReference type="STRING" id="61424.A0A2T9Z083"/>
<gene>
    <name evidence="21" type="ORF">BB559_001812</name>
</gene>
<feature type="transmembrane region" description="Helical" evidence="18">
    <location>
        <begin position="786"/>
        <end position="810"/>
    </location>
</feature>
<evidence type="ECO:0000256" key="13">
    <source>
        <dbReference type="ARBA" id="ARBA00022989"/>
    </source>
</evidence>
<keyword evidence="11" id="KW-0460">Magnesium</keyword>
<dbReference type="GO" id="GO:0016887">
    <property type="term" value="F:ATP hydrolysis activity"/>
    <property type="evidence" value="ECO:0007669"/>
    <property type="project" value="InterPro"/>
</dbReference>
<dbReference type="SUPFAM" id="SSF81665">
    <property type="entry name" value="Calcium ATPase, transmembrane domain M"/>
    <property type="match status" value="1"/>
</dbReference>
<keyword evidence="7" id="KW-0677">Repeat</keyword>
<dbReference type="PROSITE" id="PS00154">
    <property type="entry name" value="ATPASE_E1_E2"/>
    <property type="match status" value="1"/>
</dbReference>
<keyword evidence="4" id="KW-0813">Transport</keyword>
<evidence type="ECO:0000256" key="3">
    <source>
        <dbReference type="ARBA" id="ARBA00012517"/>
    </source>
</evidence>
<keyword evidence="15" id="KW-0406">Ion transport</keyword>
<comment type="similarity">
    <text evidence="2 18">Belongs to the cation transport ATPase (P-type) (TC 3.A.3) family. Type IB subfamily.</text>
</comment>
<reference evidence="21 22" key="1">
    <citation type="journal article" date="2018" name="MBio">
        <title>Comparative Genomics Reveals the Core Gene Toolbox for the Fungus-Insect Symbiosis.</title>
        <authorList>
            <person name="Wang Y."/>
            <person name="Stata M."/>
            <person name="Wang W."/>
            <person name="Stajich J.E."/>
            <person name="White M.M."/>
            <person name="Moncalvo J.M."/>
        </authorList>
    </citation>
    <scope>NUCLEOTIDE SEQUENCE [LARGE SCALE GENOMIC DNA]</scope>
    <source>
        <strain evidence="21 22">AUS-77-4</strain>
    </source>
</reference>
<dbReference type="InterPro" id="IPR008250">
    <property type="entry name" value="ATPase_P-typ_transduc_dom_A_sf"/>
</dbReference>
<keyword evidence="13 18" id="KW-1133">Transmembrane helix</keyword>
<keyword evidence="12" id="KW-1278">Translocase</keyword>
<dbReference type="GO" id="GO:0140581">
    <property type="term" value="F:P-type monovalent copper transporter activity"/>
    <property type="evidence" value="ECO:0007669"/>
    <property type="project" value="UniProtKB-EC"/>
</dbReference>
<organism evidence="21 22">
    <name type="scientific">Furculomyces boomerangus</name>
    <dbReference type="NCBI Taxonomy" id="61424"/>
    <lineage>
        <taxon>Eukaryota</taxon>
        <taxon>Fungi</taxon>
        <taxon>Fungi incertae sedis</taxon>
        <taxon>Zoopagomycota</taxon>
        <taxon>Kickxellomycotina</taxon>
        <taxon>Harpellomycetes</taxon>
        <taxon>Harpellales</taxon>
        <taxon>Harpellaceae</taxon>
        <taxon>Furculomyces</taxon>
    </lineage>
</organism>
<evidence type="ECO:0000256" key="17">
    <source>
        <dbReference type="ARBA" id="ARBA00080126"/>
    </source>
</evidence>
<dbReference type="FunFam" id="2.70.150.10:FF:000002">
    <property type="entry name" value="Copper-transporting ATPase 1, putative"/>
    <property type="match status" value="1"/>
</dbReference>
<comment type="subcellular location">
    <subcellularLocation>
        <location evidence="1">Endomembrane system</location>
        <topology evidence="1">Multi-pass membrane protein</topology>
    </subcellularLocation>
    <subcellularLocation>
        <location evidence="18">Membrane</location>
    </subcellularLocation>
</comment>
<dbReference type="InterPro" id="IPR044492">
    <property type="entry name" value="P_typ_ATPase_HD_dom"/>
</dbReference>
<dbReference type="InterPro" id="IPR017969">
    <property type="entry name" value="Heavy-metal-associated_CS"/>
</dbReference>
<evidence type="ECO:0000256" key="12">
    <source>
        <dbReference type="ARBA" id="ARBA00022967"/>
    </source>
</evidence>
<dbReference type="OrthoDB" id="432719at2759"/>
<feature type="transmembrane region" description="Helical" evidence="18">
    <location>
        <begin position="1185"/>
        <end position="1204"/>
    </location>
</feature>
<dbReference type="Gene3D" id="3.30.70.100">
    <property type="match status" value="5"/>
</dbReference>
<dbReference type="EMBL" id="MBFT01000092">
    <property type="protein sequence ID" value="PVU97977.1"/>
    <property type="molecule type" value="Genomic_DNA"/>
</dbReference>
<evidence type="ECO:0000256" key="7">
    <source>
        <dbReference type="ARBA" id="ARBA00022737"/>
    </source>
</evidence>
<evidence type="ECO:0000313" key="21">
    <source>
        <dbReference type="EMBL" id="PVU97977.1"/>
    </source>
</evidence>
<evidence type="ECO:0000256" key="6">
    <source>
        <dbReference type="ARBA" id="ARBA00022723"/>
    </source>
</evidence>
<dbReference type="SUPFAM" id="SSF81660">
    <property type="entry name" value="Metal cation-transporting ATPase, ATP-binding domain N"/>
    <property type="match status" value="1"/>
</dbReference>
<dbReference type="SUPFAM" id="SSF81653">
    <property type="entry name" value="Calcium ATPase, transduction domain A"/>
    <property type="match status" value="1"/>
</dbReference>
<dbReference type="FunFam" id="3.40.50.1000:FF:000144">
    <property type="entry name" value="copper-transporting ATPase 1 isoform X2"/>
    <property type="match status" value="1"/>
</dbReference>
<evidence type="ECO:0000256" key="19">
    <source>
        <dbReference type="SAM" id="MobiDB-lite"/>
    </source>
</evidence>
<feature type="domain" description="HMA" evidence="20">
    <location>
        <begin position="389"/>
        <end position="455"/>
    </location>
</feature>
<dbReference type="InterPro" id="IPR036412">
    <property type="entry name" value="HAD-like_sf"/>
</dbReference>
<keyword evidence="8 18" id="KW-0547">Nucleotide-binding</keyword>
<dbReference type="GO" id="GO:0055070">
    <property type="term" value="P:copper ion homeostasis"/>
    <property type="evidence" value="ECO:0007669"/>
    <property type="project" value="TreeGrafter"/>
</dbReference>
<feature type="compositionally biased region" description="Low complexity" evidence="19">
    <location>
        <begin position="1364"/>
        <end position="1377"/>
    </location>
</feature>
<feature type="compositionally biased region" description="Polar residues" evidence="19">
    <location>
        <begin position="1415"/>
        <end position="1426"/>
    </location>
</feature>
<feature type="domain" description="HMA" evidence="20">
    <location>
        <begin position="299"/>
        <end position="365"/>
    </location>
</feature>
<evidence type="ECO:0000256" key="15">
    <source>
        <dbReference type="ARBA" id="ARBA00023065"/>
    </source>
</evidence>
<dbReference type="GO" id="GO:0016020">
    <property type="term" value="C:membrane"/>
    <property type="evidence" value="ECO:0007669"/>
    <property type="project" value="UniProtKB-SubCell"/>
</dbReference>
<dbReference type="InterPro" id="IPR001757">
    <property type="entry name" value="P_typ_ATPase"/>
</dbReference>
<dbReference type="FunFam" id="3.30.70.100:FF:000001">
    <property type="entry name" value="ATPase copper transporting beta"/>
    <property type="match status" value="4"/>
</dbReference>
<feature type="transmembrane region" description="Helical" evidence="18">
    <location>
        <begin position="518"/>
        <end position="539"/>
    </location>
</feature>
<dbReference type="SUPFAM" id="SSF56784">
    <property type="entry name" value="HAD-like"/>
    <property type="match status" value="1"/>
</dbReference>
<dbReference type="PRINTS" id="PR00942">
    <property type="entry name" value="CUATPASEI"/>
</dbReference>
<evidence type="ECO:0000313" key="22">
    <source>
        <dbReference type="Proteomes" id="UP000245699"/>
    </source>
</evidence>
<dbReference type="PRINTS" id="PR00119">
    <property type="entry name" value="CATATPASE"/>
</dbReference>
<dbReference type="PROSITE" id="PS50846">
    <property type="entry name" value="HMA_2"/>
    <property type="match status" value="4"/>
</dbReference>
<dbReference type="InterPro" id="IPR023214">
    <property type="entry name" value="HAD_sf"/>
</dbReference>
<dbReference type="GO" id="GO:0005507">
    <property type="term" value="F:copper ion binding"/>
    <property type="evidence" value="ECO:0007669"/>
    <property type="project" value="InterPro"/>
</dbReference>
<dbReference type="InterPro" id="IPR023298">
    <property type="entry name" value="ATPase_P-typ_TM_dom_sf"/>
</dbReference>
<dbReference type="InterPro" id="IPR027256">
    <property type="entry name" value="P-typ_ATPase_IB"/>
</dbReference>
<feature type="domain" description="HMA" evidence="20">
    <location>
        <begin position="2"/>
        <end position="69"/>
    </location>
</feature>
<evidence type="ECO:0000256" key="18">
    <source>
        <dbReference type="RuleBase" id="RU362081"/>
    </source>
</evidence>
<feature type="region of interest" description="Disordered" evidence="19">
    <location>
        <begin position="1404"/>
        <end position="1426"/>
    </location>
</feature>
<evidence type="ECO:0000256" key="9">
    <source>
        <dbReference type="ARBA" id="ARBA00022796"/>
    </source>
</evidence>
<keyword evidence="9" id="KW-0187">Copper transport</keyword>
<dbReference type="PRINTS" id="PR00943">
    <property type="entry name" value="CUATPASE"/>
</dbReference>
<keyword evidence="16 18" id="KW-0472">Membrane</keyword>
<dbReference type="InterPro" id="IPR023299">
    <property type="entry name" value="ATPase_P-typ_cyto_dom_N"/>
</dbReference>
<dbReference type="EC" id="7.2.2.8" evidence="3"/>
<comment type="caution">
    <text evidence="21">The sequence shown here is derived from an EMBL/GenBank/DDBJ whole genome shotgun (WGS) entry which is preliminary data.</text>
</comment>
<dbReference type="PROSITE" id="PS01047">
    <property type="entry name" value="HMA_1"/>
    <property type="match status" value="4"/>
</dbReference>
<dbReference type="SFLD" id="SFLDG00002">
    <property type="entry name" value="C1.7:_P-type_atpase_like"/>
    <property type="match status" value="1"/>
</dbReference>
<dbReference type="PANTHER" id="PTHR43520:SF8">
    <property type="entry name" value="P-TYPE CU(+) TRANSPORTER"/>
    <property type="match status" value="1"/>
</dbReference>
<evidence type="ECO:0000256" key="14">
    <source>
        <dbReference type="ARBA" id="ARBA00023008"/>
    </source>
</evidence>
<dbReference type="PANTHER" id="PTHR43520">
    <property type="entry name" value="ATP7, ISOFORM B"/>
    <property type="match status" value="1"/>
</dbReference>
<dbReference type="Gene3D" id="3.40.50.1000">
    <property type="entry name" value="HAD superfamily/HAD-like"/>
    <property type="match status" value="1"/>
</dbReference>
<name>A0A2T9Z083_9FUNG</name>
<evidence type="ECO:0000256" key="10">
    <source>
        <dbReference type="ARBA" id="ARBA00022840"/>
    </source>
</evidence>
<dbReference type="NCBIfam" id="TIGR01525">
    <property type="entry name" value="ATPase-IB_hvy"/>
    <property type="match status" value="1"/>
</dbReference>
<dbReference type="InterPro" id="IPR018303">
    <property type="entry name" value="ATPase_P-typ_P_site"/>
</dbReference>
<dbReference type="InterPro" id="IPR006121">
    <property type="entry name" value="HMA_dom"/>
</dbReference>
<dbReference type="Gene3D" id="3.40.1110.10">
    <property type="entry name" value="Calcium-transporting ATPase, cytoplasmic domain N"/>
    <property type="match status" value="2"/>
</dbReference>
<keyword evidence="22" id="KW-1185">Reference proteome</keyword>